<comment type="similarity">
    <text evidence="1 8">Belongs to the cytochrome P450 family.</text>
</comment>
<dbReference type="HOGENOM" id="CLU_001570_22_0_1"/>
<dbReference type="PROSITE" id="PS00086">
    <property type="entry name" value="CYTOCHROME_P450"/>
    <property type="match status" value="1"/>
</dbReference>
<dbReference type="Proteomes" id="UP000030746">
    <property type="component" value="Unassembled WGS sequence"/>
</dbReference>
<dbReference type="GO" id="GO:0016705">
    <property type="term" value="F:oxidoreductase activity, acting on paired donors, with incorporation or reduction of molecular oxygen"/>
    <property type="evidence" value="ECO:0007669"/>
    <property type="project" value="InterPro"/>
</dbReference>
<dbReference type="RefSeq" id="XP_009062829.1">
    <property type="nucleotide sequence ID" value="XM_009064581.1"/>
</dbReference>
<dbReference type="PRINTS" id="PR00463">
    <property type="entry name" value="EP450I"/>
</dbReference>
<dbReference type="PANTHER" id="PTHR24289:SF1">
    <property type="entry name" value="STEROID 17-ALPHA-HYDROXYLASE_17,20 LYASE"/>
    <property type="match status" value="1"/>
</dbReference>
<dbReference type="OMA" id="WHEARED"/>
<evidence type="ECO:0000256" key="8">
    <source>
        <dbReference type="RuleBase" id="RU000461"/>
    </source>
</evidence>
<organism evidence="9 10">
    <name type="scientific">Lottia gigantea</name>
    <name type="common">Giant owl limpet</name>
    <dbReference type="NCBI Taxonomy" id="225164"/>
    <lineage>
        <taxon>Eukaryota</taxon>
        <taxon>Metazoa</taxon>
        <taxon>Spiralia</taxon>
        <taxon>Lophotrochozoa</taxon>
        <taxon>Mollusca</taxon>
        <taxon>Gastropoda</taxon>
        <taxon>Patellogastropoda</taxon>
        <taxon>Lottioidea</taxon>
        <taxon>Lottiidae</taxon>
        <taxon>Lottia</taxon>
    </lineage>
</organism>
<evidence type="ECO:0000256" key="5">
    <source>
        <dbReference type="ARBA" id="ARBA00023004"/>
    </source>
</evidence>
<dbReference type="GO" id="GO:0004497">
    <property type="term" value="F:monooxygenase activity"/>
    <property type="evidence" value="ECO:0007669"/>
    <property type="project" value="UniProtKB-KW"/>
</dbReference>
<accession>V3Z6Z0</accession>
<evidence type="ECO:0000313" key="9">
    <source>
        <dbReference type="EMBL" id="ESO86598.1"/>
    </source>
</evidence>
<reference evidence="9 10" key="1">
    <citation type="journal article" date="2013" name="Nature">
        <title>Insights into bilaterian evolution from three spiralian genomes.</title>
        <authorList>
            <person name="Simakov O."/>
            <person name="Marletaz F."/>
            <person name="Cho S.J."/>
            <person name="Edsinger-Gonzales E."/>
            <person name="Havlak P."/>
            <person name="Hellsten U."/>
            <person name="Kuo D.H."/>
            <person name="Larsson T."/>
            <person name="Lv J."/>
            <person name="Arendt D."/>
            <person name="Savage R."/>
            <person name="Osoegawa K."/>
            <person name="de Jong P."/>
            <person name="Grimwood J."/>
            <person name="Chapman J.A."/>
            <person name="Shapiro H."/>
            <person name="Aerts A."/>
            <person name="Otillar R.P."/>
            <person name="Terry A.Y."/>
            <person name="Boore J.L."/>
            <person name="Grigoriev I.V."/>
            <person name="Lindberg D.R."/>
            <person name="Seaver E.C."/>
            <person name="Weisblat D.A."/>
            <person name="Putnam N.H."/>
            <person name="Rokhsar D.S."/>
        </authorList>
    </citation>
    <scope>NUCLEOTIDE SEQUENCE [LARGE SCALE GENOMIC DNA]</scope>
</reference>
<evidence type="ECO:0000256" key="1">
    <source>
        <dbReference type="ARBA" id="ARBA00010617"/>
    </source>
</evidence>
<dbReference type="InterPro" id="IPR002401">
    <property type="entry name" value="Cyt_P450_E_grp-I"/>
</dbReference>
<proteinExistence type="inferred from homology"/>
<protein>
    <recommendedName>
        <fullName evidence="11">Cytochrome P450</fullName>
    </recommendedName>
</protein>
<keyword evidence="2 7" id="KW-0349">Heme</keyword>
<dbReference type="CTD" id="20232895"/>
<dbReference type="PANTHER" id="PTHR24289">
    <property type="entry name" value="STEROID 17-ALPHA-HYDROXYLASE/17,20 LYASE"/>
    <property type="match status" value="1"/>
</dbReference>
<dbReference type="OrthoDB" id="6141112at2759"/>
<dbReference type="GO" id="GO:0020037">
    <property type="term" value="F:heme binding"/>
    <property type="evidence" value="ECO:0007669"/>
    <property type="project" value="InterPro"/>
</dbReference>
<name>V3Z6Z0_LOTGI</name>
<dbReference type="InterPro" id="IPR001128">
    <property type="entry name" value="Cyt_P450"/>
</dbReference>
<dbReference type="SUPFAM" id="SSF48264">
    <property type="entry name" value="Cytochrome P450"/>
    <property type="match status" value="1"/>
</dbReference>
<keyword evidence="10" id="KW-1185">Reference proteome</keyword>
<evidence type="ECO:0000256" key="7">
    <source>
        <dbReference type="PIRSR" id="PIRSR602401-1"/>
    </source>
</evidence>
<dbReference type="Pfam" id="PF00067">
    <property type="entry name" value="p450"/>
    <property type="match status" value="1"/>
</dbReference>
<keyword evidence="4 8" id="KW-0560">Oxidoreductase</keyword>
<evidence type="ECO:0000256" key="3">
    <source>
        <dbReference type="ARBA" id="ARBA00022723"/>
    </source>
</evidence>
<dbReference type="Gene3D" id="1.10.630.10">
    <property type="entry name" value="Cytochrome P450"/>
    <property type="match status" value="1"/>
</dbReference>
<keyword evidence="5 7" id="KW-0408">Iron</keyword>
<dbReference type="AlphaFoldDB" id="V3Z6Z0"/>
<keyword evidence="6 8" id="KW-0503">Monooxygenase</keyword>
<dbReference type="STRING" id="225164.V3Z6Z0"/>
<evidence type="ECO:0000256" key="2">
    <source>
        <dbReference type="ARBA" id="ARBA00022617"/>
    </source>
</evidence>
<sequence>MIFLNSSRIIKKVLTTSAYRDVTNDRPPSFLKDYLYQGGQDIGFNDYNNLLVKLRKISHTVIRLYGEGVHDFEKMINPEVDVLIEKLAQATDKESFDMDAAFSESLIRIIHVFLTNERLEAKEAEEVFSTVEEFNNTFNRIIAVDKNLILLMFPWLQHIPGSNGDLVRKLRHEHKKILRYFLAPDKTEVCHASTNFQLGNGSLIGTLRLEQDNDKELTDTMIEGVVSDMVIGGFSTTHGALDGIFLLMMKYPEVQRRLQKEIDDRIGDEEPSLADRSKLPYTNAVILECLRYIRHIPLGIPHYVREDIEIEGYTIPAKSTLVTNLYHTCKDEMQWEKPYEFYPERFLDVDGNLLPSDHPTRQQLIPFSVGRRNCIGESFAKSRMFLYVTRLLQKFEFQRGKNKLVSEDSSTWIRCAALHPQHLNCKIVARK</sequence>
<keyword evidence="3 7" id="KW-0479">Metal-binding</keyword>
<feature type="binding site" description="axial binding residue" evidence="7">
    <location>
        <position position="374"/>
    </location>
    <ligand>
        <name>heme</name>
        <dbReference type="ChEBI" id="CHEBI:30413"/>
    </ligand>
    <ligandPart>
        <name>Fe</name>
        <dbReference type="ChEBI" id="CHEBI:18248"/>
    </ligandPart>
</feature>
<evidence type="ECO:0008006" key="11">
    <source>
        <dbReference type="Google" id="ProtNLM"/>
    </source>
</evidence>
<evidence type="ECO:0000256" key="4">
    <source>
        <dbReference type="ARBA" id="ARBA00023002"/>
    </source>
</evidence>
<dbReference type="GeneID" id="20232895"/>
<dbReference type="InterPro" id="IPR036396">
    <property type="entry name" value="Cyt_P450_sf"/>
</dbReference>
<dbReference type="PRINTS" id="PR00385">
    <property type="entry name" value="P450"/>
</dbReference>
<dbReference type="KEGG" id="lgi:LOTGIDRAFT_128891"/>
<dbReference type="InterPro" id="IPR017972">
    <property type="entry name" value="Cyt_P450_CS"/>
</dbReference>
<evidence type="ECO:0000313" key="10">
    <source>
        <dbReference type="Proteomes" id="UP000030746"/>
    </source>
</evidence>
<gene>
    <name evidence="9" type="ORF">LOTGIDRAFT_128891</name>
</gene>
<dbReference type="GO" id="GO:0005506">
    <property type="term" value="F:iron ion binding"/>
    <property type="evidence" value="ECO:0007669"/>
    <property type="project" value="InterPro"/>
</dbReference>
<comment type="cofactor">
    <cofactor evidence="7">
        <name>heme</name>
        <dbReference type="ChEBI" id="CHEBI:30413"/>
    </cofactor>
</comment>
<evidence type="ECO:0000256" key="6">
    <source>
        <dbReference type="ARBA" id="ARBA00023033"/>
    </source>
</evidence>
<dbReference type="EMBL" id="KB203049">
    <property type="protein sequence ID" value="ESO86598.1"/>
    <property type="molecule type" value="Genomic_DNA"/>
</dbReference>